<organism evidence="2 3">
    <name type="scientific">Methylobacterium planeticum</name>
    <dbReference type="NCBI Taxonomy" id="2615211"/>
    <lineage>
        <taxon>Bacteria</taxon>
        <taxon>Pseudomonadati</taxon>
        <taxon>Pseudomonadota</taxon>
        <taxon>Alphaproteobacteria</taxon>
        <taxon>Hyphomicrobiales</taxon>
        <taxon>Methylobacteriaceae</taxon>
        <taxon>Methylobacterium</taxon>
    </lineage>
</organism>
<reference evidence="2 3" key="1">
    <citation type="submission" date="2019-09" db="EMBL/GenBank/DDBJ databases">
        <title>YIM 132548 draft genome.</title>
        <authorList>
            <person name="Jiang L."/>
        </authorList>
    </citation>
    <scope>NUCLEOTIDE SEQUENCE [LARGE SCALE GENOMIC DNA]</scope>
    <source>
        <strain evidence="2 3">YIM 132548</strain>
    </source>
</reference>
<dbReference type="EMBL" id="VZZJ01000028">
    <property type="protein sequence ID" value="KAB1070420.1"/>
    <property type="molecule type" value="Genomic_DNA"/>
</dbReference>
<feature type="region of interest" description="Disordered" evidence="1">
    <location>
        <begin position="31"/>
        <end position="61"/>
    </location>
</feature>
<comment type="caution">
    <text evidence="2">The sequence shown here is derived from an EMBL/GenBank/DDBJ whole genome shotgun (WGS) entry which is preliminary data.</text>
</comment>
<gene>
    <name evidence="2" type="ORF">F6X51_22865</name>
</gene>
<protein>
    <submittedName>
        <fullName evidence="2">Uncharacterized protein</fullName>
    </submittedName>
</protein>
<feature type="compositionally biased region" description="Gly residues" evidence="1">
    <location>
        <begin position="52"/>
        <end position="61"/>
    </location>
</feature>
<sequence>MRAANVTAMAAFRSAATLFLRTFPRFVLHRTHARERPQPWGSRERSPADPPGFGGSRAGVR</sequence>
<proteinExistence type="predicted"/>
<dbReference type="RefSeq" id="WP_150965983.1">
    <property type="nucleotide sequence ID" value="NZ_VZZJ01000028.1"/>
</dbReference>
<dbReference type="Proteomes" id="UP000441523">
    <property type="component" value="Unassembled WGS sequence"/>
</dbReference>
<dbReference type="AlphaFoldDB" id="A0A6N6MK47"/>
<evidence type="ECO:0000256" key="1">
    <source>
        <dbReference type="SAM" id="MobiDB-lite"/>
    </source>
</evidence>
<evidence type="ECO:0000313" key="2">
    <source>
        <dbReference type="EMBL" id="KAB1070420.1"/>
    </source>
</evidence>
<accession>A0A6N6MK47</accession>
<feature type="compositionally biased region" description="Basic and acidic residues" evidence="1">
    <location>
        <begin position="34"/>
        <end position="47"/>
    </location>
</feature>
<evidence type="ECO:0000313" key="3">
    <source>
        <dbReference type="Proteomes" id="UP000441523"/>
    </source>
</evidence>
<keyword evidence="3" id="KW-1185">Reference proteome</keyword>
<name>A0A6N6MK47_9HYPH</name>